<evidence type="ECO:0000313" key="1">
    <source>
        <dbReference type="EMBL" id="CAG9331194.1"/>
    </source>
</evidence>
<reference evidence="1" key="1">
    <citation type="submission" date="2021-09" db="EMBL/GenBank/DDBJ databases">
        <authorList>
            <consortium name="AG Swart"/>
            <person name="Singh M."/>
            <person name="Singh A."/>
            <person name="Seah K."/>
            <person name="Emmerich C."/>
        </authorList>
    </citation>
    <scope>NUCLEOTIDE SEQUENCE</scope>
    <source>
        <strain evidence="1">ATCC30299</strain>
    </source>
</reference>
<organism evidence="1 2">
    <name type="scientific">Blepharisma stoltei</name>
    <dbReference type="NCBI Taxonomy" id="1481888"/>
    <lineage>
        <taxon>Eukaryota</taxon>
        <taxon>Sar</taxon>
        <taxon>Alveolata</taxon>
        <taxon>Ciliophora</taxon>
        <taxon>Postciliodesmatophora</taxon>
        <taxon>Heterotrichea</taxon>
        <taxon>Heterotrichida</taxon>
        <taxon>Blepharismidae</taxon>
        <taxon>Blepharisma</taxon>
    </lineage>
</organism>
<comment type="caution">
    <text evidence="1">The sequence shown here is derived from an EMBL/GenBank/DDBJ whole genome shotgun (WGS) entry which is preliminary data.</text>
</comment>
<protein>
    <submittedName>
        <fullName evidence="1">Uncharacterized protein</fullName>
    </submittedName>
</protein>
<dbReference type="Proteomes" id="UP001162131">
    <property type="component" value="Unassembled WGS sequence"/>
</dbReference>
<gene>
    <name evidence="1" type="ORF">BSTOLATCC_MIC53272</name>
</gene>
<accession>A0AAU9KBA4</accession>
<evidence type="ECO:0000313" key="2">
    <source>
        <dbReference type="Proteomes" id="UP001162131"/>
    </source>
</evidence>
<sequence>MQCAQTLQGIWESTLHSLGEWEQQMMKGKLILEMQAQGLEEVLEKLSDIIIKLKWFLYTVETQIFIRDEARSWVIMIELKKIIEMMSQEWDLKVSLSQQATGLLEKRKMVAYTWVTEPYMDESYLAALPKKFF</sequence>
<name>A0AAU9KBA4_9CILI</name>
<keyword evidence="2" id="KW-1185">Reference proteome</keyword>
<dbReference type="EMBL" id="CAJZBQ010000053">
    <property type="protein sequence ID" value="CAG9331194.1"/>
    <property type="molecule type" value="Genomic_DNA"/>
</dbReference>
<proteinExistence type="predicted"/>
<dbReference type="AlphaFoldDB" id="A0AAU9KBA4"/>